<dbReference type="KEGG" id="lbc:LACBIDRAFT_323059"/>
<dbReference type="RefSeq" id="XP_001875920.1">
    <property type="nucleotide sequence ID" value="XM_001875885.1"/>
</dbReference>
<dbReference type="OrthoDB" id="3213671at2759"/>
<name>B0CVZ7_LACBS</name>
<organism evidence="2">
    <name type="scientific">Laccaria bicolor (strain S238N-H82 / ATCC MYA-4686)</name>
    <name type="common">Bicoloured deceiver</name>
    <name type="synonym">Laccaria laccata var. bicolor</name>
    <dbReference type="NCBI Taxonomy" id="486041"/>
    <lineage>
        <taxon>Eukaryota</taxon>
        <taxon>Fungi</taxon>
        <taxon>Dikarya</taxon>
        <taxon>Basidiomycota</taxon>
        <taxon>Agaricomycotina</taxon>
        <taxon>Agaricomycetes</taxon>
        <taxon>Agaricomycetidae</taxon>
        <taxon>Agaricales</taxon>
        <taxon>Agaricineae</taxon>
        <taxon>Hydnangiaceae</taxon>
        <taxon>Laccaria</taxon>
    </lineage>
</organism>
<accession>B0CVZ7</accession>
<protein>
    <submittedName>
        <fullName evidence="1">Predicted protein</fullName>
    </submittedName>
</protein>
<sequence>MADLKRSVKPISQWTDNELLAFNIRVEDAGVEAFFNIPQLPPPTASPTILNNLDKPPGTLLKNDRLFFAYKRDAEGPLPVEAPFSRLNFTMFLLDLLEYDTIRNSLVGLWGKLPFLMGGQRIIAKIDLFLKSVDELHEYLSIVHEDKHPNQDPEAQVIAKAIVAFHHNNCKRMKAGLQRLPDKDTCAIVMERTAPIFYRVHVTTALVDAVAVLAYPQEETTVLRFIPPVPNQEMYSTEGMHPLANRRSVFQCLEAFKAVIDS</sequence>
<dbReference type="AlphaFoldDB" id="B0CVZ7"/>
<dbReference type="GeneID" id="6071944"/>
<reference evidence="1 2" key="1">
    <citation type="journal article" date="2008" name="Nature">
        <title>The genome of Laccaria bicolor provides insights into mycorrhizal symbiosis.</title>
        <authorList>
            <person name="Martin F."/>
            <person name="Aerts A."/>
            <person name="Ahren D."/>
            <person name="Brun A."/>
            <person name="Danchin E.G.J."/>
            <person name="Duchaussoy F."/>
            <person name="Gibon J."/>
            <person name="Kohler A."/>
            <person name="Lindquist E."/>
            <person name="Pereda V."/>
            <person name="Salamov A."/>
            <person name="Shapiro H.J."/>
            <person name="Wuyts J."/>
            <person name="Blaudez D."/>
            <person name="Buee M."/>
            <person name="Brokstein P."/>
            <person name="Canbaeck B."/>
            <person name="Cohen D."/>
            <person name="Courty P.E."/>
            <person name="Coutinho P.M."/>
            <person name="Delaruelle C."/>
            <person name="Detter J.C."/>
            <person name="Deveau A."/>
            <person name="DiFazio S."/>
            <person name="Duplessis S."/>
            <person name="Fraissinet-Tachet L."/>
            <person name="Lucic E."/>
            <person name="Frey-Klett P."/>
            <person name="Fourrey C."/>
            <person name="Feussner I."/>
            <person name="Gay G."/>
            <person name="Grimwood J."/>
            <person name="Hoegger P.J."/>
            <person name="Jain P."/>
            <person name="Kilaru S."/>
            <person name="Labbe J."/>
            <person name="Lin Y.C."/>
            <person name="Legue V."/>
            <person name="Le Tacon F."/>
            <person name="Marmeisse R."/>
            <person name="Melayah D."/>
            <person name="Montanini B."/>
            <person name="Muratet M."/>
            <person name="Nehls U."/>
            <person name="Niculita-Hirzel H."/>
            <person name="Oudot-Le Secq M.P."/>
            <person name="Peter M."/>
            <person name="Quesneville H."/>
            <person name="Rajashekar B."/>
            <person name="Reich M."/>
            <person name="Rouhier N."/>
            <person name="Schmutz J."/>
            <person name="Yin T."/>
            <person name="Chalot M."/>
            <person name="Henrissat B."/>
            <person name="Kuees U."/>
            <person name="Lucas S."/>
            <person name="Van de Peer Y."/>
            <person name="Podila G.K."/>
            <person name="Polle A."/>
            <person name="Pukkila P.J."/>
            <person name="Richardson P.M."/>
            <person name="Rouze P."/>
            <person name="Sanders I.R."/>
            <person name="Stajich J.E."/>
            <person name="Tunlid A."/>
            <person name="Tuskan G."/>
            <person name="Grigoriev I.V."/>
        </authorList>
    </citation>
    <scope>NUCLEOTIDE SEQUENCE [LARGE SCALE GENOMIC DNA]</scope>
    <source>
        <strain evidence="2">S238N-H82 / ATCC MYA-4686</strain>
    </source>
</reference>
<dbReference type="HOGENOM" id="CLU_078038_0_0_1"/>
<evidence type="ECO:0000313" key="1">
    <source>
        <dbReference type="EMBL" id="EDR13422.1"/>
    </source>
</evidence>
<dbReference type="Proteomes" id="UP000001194">
    <property type="component" value="Unassembled WGS sequence"/>
</dbReference>
<gene>
    <name evidence="1" type="ORF">LACBIDRAFT_323059</name>
</gene>
<evidence type="ECO:0000313" key="2">
    <source>
        <dbReference type="Proteomes" id="UP000001194"/>
    </source>
</evidence>
<dbReference type="InParanoid" id="B0CVZ7"/>
<keyword evidence="2" id="KW-1185">Reference proteome</keyword>
<dbReference type="EMBL" id="DS547093">
    <property type="protein sequence ID" value="EDR13422.1"/>
    <property type="molecule type" value="Genomic_DNA"/>
</dbReference>
<proteinExistence type="predicted"/>